<sequence length="187" mass="20796">MKDKKNIFAIIGSASKYSANQKLVDVFAKLTENDFNLTIYSDLKSLPHFDPEHSSDNPPPQIIAFREAVAQADGILICTPEYVFSIPSGLKNAIEWCVATTVFYEKPIGLITASADGQKGHEELQLIMRTVMTQFTDETTLLIRGIKGKINQNGEITDHKTREDLLKFSEAYKNLIKTASYSPLPGV</sequence>
<dbReference type="InterPro" id="IPR029039">
    <property type="entry name" value="Flavoprotein-like_sf"/>
</dbReference>
<evidence type="ECO:0000313" key="3">
    <source>
        <dbReference type="Proteomes" id="UP000480178"/>
    </source>
</evidence>
<dbReference type="PANTHER" id="PTHR30543:SF21">
    <property type="entry name" value="NAD(P)H-DEPENDENT FMN REDUCTASE LOT6"/>
    <property type="match status" value="1"/>
</dbReference>
<dbReference type="EMBL" id="CP048222">
    <property type="protein sequence ID" value="QHT70243.1"/>
    <property type="molecule type" value="Genomic_DNA"/>
</dbReference>
<dbReference type="Pfam" id="PF03358">
    <property type="entry name" value="FMN_red"/>
    <property type="match status" value="1"/>
</dbReference>
<dbReference type="Gene3D" id="3.40.50.360">
    <property type="match status" value="1"/>
</dbReference>
<dbReference type="GO" id="GO:0005829">
    <property type="term" value="C:cytosol"/>
    <property type="evidence" value="ECO:0007669"/>
    <property type="project" value="TreeGrafter"/>
</dbReference>
<dbReference type="Proteomes" id="UP000480178">
    <property type="component" value="Chromosome"/>
</dbReference>
<evidence type="ECO:0000313" key="2">
    <source>
        <dbReference type="EMBL" id="QHT70243.1"/>
    </source>
</evidence>
<organism evidence="2 3">
    <name type="scientific">Rhodocytophaga rosea</name>
    <dbReference type="NCBI Taxonomy" id="2704465"/>
    <lineage>
        <taxon>Bacteria</taxon>
        <taxon>Pseudomonadati</taxon>
        <taxon>Bacteroidota</taxon>
        <taxon>Cytophagia</taxon>
        <taxon>Cytophagales</taxon>
        <taxon>Rhodocytophagaceae</taxon>
        <taxon>Rhodocytophaga</taxon>
    </lineage>
</organism>
<dbReference type="InterPro" id="IPR005025">
    <property type="entry name" value="FMN_Rdtase-like_dom"/>
</dbReference>
<dbReference type="KEGG" id="rhoz:GXP67_28140"/>
<dbReference type="AlphaFoldDB" id="A0A6C0GRL7"/>
<dbReference type="InterPro" id="IPR050712">
    <property type="entry name" value="NAD(P)H-dep_reductase"/>
</dbReference>
<reference evidence="2 3" key="1">
    <citation type="submission" date="2020-01" db="EMBL/GenBank/DDBJ databases">
        <authorList>
            <person name="Kim M.K."/>
        </authorList>
    </citation>
    <scope>NUCLEOTIDE SEQUENCE [LARGE SCALE GENOMIC DNA]</scope>
    <source>
        <strain evidence="2 3">172606-1</strain>
    </source>
</reference>
<evidence type="ECO:0000259" key="1">
    <source>
        <dbReference type="Pfam" id="PF03358"/>
    </source>
</evidence>
<dbReference type="GO" id="GO:0016491">
    <property type="term" value="F:oxidoreductase activity"/>
    <property type="evidence" value="ECO:0007669"/>
    <property type="project" value="InterPro"/>
</dbReference>
<dbReference type="GO" id="GO:0010181">
    <property type="term" value="F:FMN binding"/>
    <property type="evidence" value="ECO:0007669"/>
    <property type="project" value="TreeGrafter"/>
</dbReference>
<feature type="domain" description="NADPH-dependent FMN reductase-like" evidence="1">
    <location>
        <begin position="6"/>
        <end position="128"/>
    </location>
</feature>
<accession>A0A6C0GRL7</accession>
<keyword evidence="3" id="KW-1185">Reference proteome</keyword>
<dbReference type="RefSeq" id="WP_162446224.1">
    <property type="nucleotide sequence ID" value="NZ_CP048222.1"/>
</dbReference>
<protein>
    <submittedName>
        <fullName evidence="2">NAD(P)H-dependent oxidoreductase</fullName>
    </submittedName>
</protein>
<proteinExistence type="predicted"/>
<name>A0A6C0GRL7_9BACT</name>
<dbReference type="SUPFAM" id="SSF52218">
    <property type="entry name" value="Flavoproteins"/>
    <property type="match status" value="1"/>
</dbReference>
<dbReference type="PANTHER" id="PTHR30543">
    <property type="entry name" value="CHROMATE REDUCTASE"/>
    <property type="match status" value="1"/>
</dbReference>
<gene>
    <name evidence="2" type="ORF">GXP67_28140</name>
</gene>